<proteinExistence type="predicted"/>
<dbReference type="EMBL" id="KZ308760">
    <property type="protein sequence ID" value="KAG8233992.1"/>
    <property type="molecule type" value="Genomic_DNA"/>
</dbReference>
<sequence length="135" mass="15073">MNHTVSFARRTTLQITEAAPCTSERRKPSKTATNLPHLPYPPIINSLPKQSTSPNTPAQPTWPNQQATAANSPFDLIDNSPVNIFMFLVLLPSIQSKIFQQSSILLITSSSSEISTVNTRIEAHTQPTLMRMFYY</sequence>
<evidence type="ECO:0000313" key="2">
    <source>
        <dbReference type="EMBL" id="KAG8233992.1"/>
    </source>
</evidence>
<feature type="region of interest" description="Disordered" evidence="1">
    <location>
        <begin position="20"/>
        <end position="69"/>
    </location>
</feature>
<protein>
    <submittedName>
        <fullName evidence="2">Uncharacterized protein</fullName>
    </submittedName>
</protein>
<name>A0A8K0P5N4_LADFU</name>
<dbReference type="AlphaFoldDB" id="A0A8K0P5N4"/>
<evidence type="ECO:0000256" key="1">
    <source>
        <dbReference type="SAM" id="MobiDB-lite"/>
    </source>
</evidence>
<gene>
    <name evidence="2" type="ORF">J437_LFUL014453</name>
</gene>
<reference evidence="2" key="1">
    <citation type="submission" date="2013-04" db="EMBL/GenBank/DDBJ databases">
        <authorList>
            <person name="Qu J."/>
            <person name="Murali S.C."/>
            <person name="Bandaranaike D."/>
            <person name="Bellair M."/>
            <person name="Blankenburg K."/>
            <person name="Chao H."/>
            <person name="Dinh H."/>
            <person name="Doddapaneni H."/>
            <person name="Downs B."/>
            <person name="Dugan-Rocha S."/>
            <person name="Elkadiri S."/>
            <person name="Gnanaolivu R.D."/>
            <person name="Hernandez B."/>
            <person name="Javaid M."/>
            <person name="Jayaseelan J.C."/>
            <person name="Lee S."/>
            <person name="Li M."/>
            <person name="Ming W."/>
            <person name="Munidasa M."/>
            <person name="Muniz J."/>
            <person name="Nguyen L."/>
            <person name="Ongeri F."/>
            <person name="Osuji N."/>
            <person name="Pu L.-L."/>
            <person name="Puazo M."/>
            <person name="Qu C."/>
            <person name="Quiroz J."/>
            <person name="Raj R."/>
            <person name="Weissenberger G."/>
            <person name="Xin Y."/>
            <person name="Zou X."/>
            <person name="Han Y."/>
            <person name="Richards S."/>
            <person name="Worley K."/>
            <person name="Muzny D."/>
            <person name="Gibbs R."/>
        </authorList>
    </citation>
    <scope>NUCLEOTIDE SEQUENCE</scope>
    <source>
        <strain evidence="2">Sampled in the wild</strain>
    </source>
</reference>
<evidence type="ECO:0000313" key="3">
    <source>
        <dbReference type="Proteomes" id="UP000792457"/>
    </source>
</evidence>
<dbReference type="Proteomes" id="UP000792457">
    <property type="component" value="Unassembled WGS sequence"/>
</dbReference>
<feature type="compositionally biased region" description="Polar residues" evidence="1">
    <location>
        <begin position="47"/>
        <end position="69"/>
    </location>
</feature>
<keyword evidence="3" id="KW-1185">Reference proteome</keyword>
<accession>A0A8K0P5N4</accession>
<comment type="caution">
    <text evidence="2">The sequence shown here is derived from an EMBL/GenBank/DDBJ whole genome shotgun (WGS) entry which is preliminary data.</text>
</comment>
<reference evidence="2" key="2">
    <citation type="submission" date="2017-10" db="EMBL/GenBank/DDBJ databases">
        <title>Ladona fulva Genome sequencing and assembly.</title>
        <authorList>
            <person name="Murali S."/>
            <person name="Richards S."/>
            <person name="Bandaranaike D."/>
            <person name="Bellair M."/>
            <person name="Blankenburg K."/>
            <person name="Chao H."/>
            <person name="Dinh H."/>
            <person name="Doddapaneni H."/>
            <person name="Dugan-Rocha S."/>
            <person name="Elkadiri S."/>
            <person name="Gnanaolivu R."/>
            <person name="Hernandez B."/>
            <person name="Skinner E."/>
            <person name="Javaid M."/>
            <person name="Lee S."/>
            <person name="Li M."/>
            <person name="Ming W."/>
            <person name="Munidasa M."/>
            <person name="Muniz J."/>
            <person name="Nguyen L."/>
            <person name="Hughes D."/>
            <person name="Osuji N."/>
            <person name="Pu L.-L."/>
            <person name="Puazo M."/>
            <person name="Qu C."/>
            <person name="Quiroz J."/>
            <person name="Raj R."/>
            <person name="Weissenberger G."/>
            <person name="Xin Y."/>
            <person name="Zou X."/>
            <person name="Han Y."/>
            <person name="Worley K."/>
            <person name="Muzny D."/>
            <person name="Gibbs R."/>
        </authorList>
    </citation>
    <scope>NUCLEOTIDE SEQUENCE</scope>
    <source>
        <strain evidence="2">Sampled in the wild</strain>
    </source>
</reference>
<organism evidence="2 3">
    <name type="scientific">Ladona fulva</name>
    <name type="common">Scarce chaser dragonfly</name>
    <name type="synonym">Libellula fulva</name>
    <dbReference type="NCBI Taxonomy" id="123851"/>
    <lineage>
        <taxon>Eukaryota</taxon>
        <taxon>Metazoa</taxon>
        <taxon>Ecdysozoa</taxon>
        <taxon>Arthropoda</taxon>
        <taxon>Hexapoda</taxon>
        <taxon>Insecta</taxon>
        <taxon>Pterygota</taxon>
        <taxon>Palaeoptera</taxon>
        <taxon>Odonata</taxon>
        <taxon>Epiprocta</taxon>
        <taxon>Anisoptera</taxon>
        <taxon>Libelluloidea</taxon>
        <taxon>Libellulidae</taxon>
        <taxon>Ladona</taxon>
    </lineage>
</organism>